<organism evidence="2 3">
    <name type="scientific">Cerrena zonata</name>
    <dbReference type="NCBI Taxonomy" id="2478898"/>
    <lineage>
        <taxon>Eukaryota</taxon>
        <taxon>Fungi</taxon>
        <taxon>Dikarya</taxon>
        <taxon>Basidiomycota</taxon>
        <taxon>Agaricomycotina</taxon>
        <taxon>Agaricomycetes</taxon>
        <taxon>Polyporales</taxon>
        <taxon>Cerrenaceae</taxon>
        <taxon>Cerrena</taxon>
    </lineage>
</organism>
<accession>A0AAW0GLY1</accession>
<sequence length="382" mass="42389">MPQRSRAPLAAKPAPPPPEPEQDSEEELIPPSQSDLQPQDNQQEYDFYDTSASSDIDDGPAVMMPMQPSNGTSSEEDSVFYDEQGIEEVHDYVEGYEEPSDEDAPMGGRLGRFQVMTPITERTYEFTSNSLRAQSTPSERFGRPVFSREDPVQVAEQLAAELRREEEEGEGFDEDEPMHHAEEQTGTLNFSDAISVASKFKTSNPCNPFDPPIIATLLSLVPADSAFVDLQPQRAEMLDSLQKFARKKVRRASGNTSSSSAKSASDSDFVEVRLGHGKERAYKVTDKLGEGGFGAVFEAIDVHALNQKRQEHGLDSDDDDVFDDDDGEGSGIPRVALKVVTPRISGNSMSYVEYIRLYQHNFVTVSFIPRAYTHIATSRTLY</sequence>
<dbReference type="AlphaFoldDB" id="A0AAW0GLY1"/>
<evidence type="ECO:0000256" key="1">
    <source>
        <dbReference type="SAM" id="MobiDB-lite"/>
    </source>
</evidence>
<dbReference type="Proteomes" id="UP001385951">
    <property type="component" value="Unassembled WGS sequence"/>
</dbReference>
<reference evidence="2 3" key="1">
    <citation type="submission" date="2022-09" db="EMBL/GenBank/DDBJ databases">
        <authorList>
            <person name="Palmer J.M."/>
        </authorList>
    </citation>
    <scope>NUCLEOTIDE SEQUENCE [LARGE SCALE GENOMIC DNA]</scope>
    <source>
        <strain evidence="2 3">DSM 7382</strain>
    </source>
</reference>
<name>A0AAW0GLY1_9APHY</name>
<proteinExistence type="predicted"/>
<feature type="region of interest" description="Disordered" evidence="1">
    <location>
        <begin position="129"/>
        <end position="152"/>
    </location>
</feature>
<comment type="caution">
    <text evidence="2">The sequence shown here is derived from an EMBL/GenBank/DDBJ whole genome shotgun (WGS) entry which is preliminary data.</text>
</comment>
<keyword evidence="3" id="KW-1185">Reference proteome</keyword>
<evidence type="ECO:0000313" key="2">
    <source>
        <dbReference type="EMBL" id="KAK7690927.1"/>
    </source>
</evidence>
<feature type="region of interest" description="Disordered" evidence="1">
    <location>
        <begin position="1"/>
        <end position="81"/>
    </location>
</feature>
<dbReference type="EMBL" id="JASBNA010000006">
    <property type="protein sequence ID" value="KAK7690927.1"/>
    <property type="molecule type" value="Genomic_DNA"/>
</dbReference>
<evidence type="ECO:0000313" key="3">
    <source>
        <dbReference type="Proteomes" id="UP001385951"/>
    </source>
</evidence>
<feature type="compositionally biased region" description="Polar residues" evidence="1">
    <location>
        <begin position="31"/>
        <end position="54"/>
    </location>
</feature>
<evidence type="ECO:0008006" key="4">
    <source>
        <dbReference type="Google" id="ProtNLM"/>
    </source>
</evidence>
<gene>
    <name evidence="2" type="ORF">QCA50_006030</name>
</gene>
<feature type="compositionally biased region" description="Polar residues" evidence="1">
    <location>
        <begin position="129"/>
        <end position="138"/>
    </location>
</feature>
<protein>
    <recommendedName>
        <fullName evidence="4">Protein kinase domain-containing protein</fullName>
    </recommendedName>
</protein>
<feature type="compositionally biased region" description="Basic and acidic residues" evidence="1">
    <location>
        <begin position="140"/>
        <end position="151"/>
    </location>
</feature>